<evidence type="ECO:0000259" key="2">
    <source>
        <dbReference type="SMART" id="SM00829"/>
    </source>
</evidence>
<accession>A0ABR3AA57</accession>
<dbReference type="InterPro" id="IPR013149">
    <property type="entry name" value="ADH-like_C"/>
</dbReference>
<proteinExistence type="predicted"/>
<dbReference type="InterPro" id="IPR041694">
    <property type="entry name" value="ADH_N_2"/>
</dbReference>
<evidence type="ECO:0000256" key="1">
    <source>
        <dbReference type="ARBA" id="ARBA00023002"/>
    </source>
</evidence>
<comment type="caution">
    <text evidence="3">The sequence shown here is derived from an EMBL/GenBank/DDBJ whole genome shotgun (WGS) entry which is preliminary data.</text>
</comment>
<dbReference type="Gene3D" id="3.40.50.720">
    <property type="entry name" value="NAD(P)-binding Rossmann-like Domain"/>
    <property type="match status" value="1"/>
</dbReference>
<protein>
    <recommendedName>
        <fullName evidence="2">Enoyl reductase (ER) domain-containing protein</fullName>
    </recommendedName>
</protein>
<dbReference type="InterPro" id="IPR045010">
    <property type="entry name" value="MDR_fam"/>
</dbReference>
<dbReference type="Pfam" id="PF00107">
    <property type="entry name" value="ADH_zinc_N"/>
    <property type="match status" value="1"/>
</dbReference>
<feature type="domain" description="Enoyl reductase (ER)" evidence="2">
    <location>
        <begin position="52"/>
        <end position="336"/>
    </location>
</feature>
<dbReference type="SMART" id="SM00829">
    <property type="entry name" value="PKS_ER"/>
    <property type="match status" value="1"/>
</dbReference>
<dbReference type="Pfam" id="PF16884">
    <property type="entry name" value="ADH_N_2"/>
    <property type="match status" value="1"/>
</dbReference>
<reference evidence="3 4" key="1">
    <citation type="submission" date="2024-05" db="EMBL/GenBank/DDBJ databases">
        <title>A draft genome resource for the thread blight pathogen Marasmius tenuissimus strain MS-2.</title>
        <authorList>
            <person name="Yulfo-Soto G.E."/>
            <person name="Baruah I.K."/>
            <person name="Amoako-Attah I."/>
            <person name="Bukari Y."/>
            <person name="Meinhardt L.W."/>
            <person name="Bailey B.A."/>
            <person name="Cohen S.P."/>
        </authorList>
    </citation>
    <scope>NUCLEOTIDE SEQUENCE [LARGE SCALE GENOMIC DNA]</scope>
    <source>
        <strain evidence="3 4">MS-2</strain>
    </source>
</reference>
<dbReference type="SUPFAM" id="SSF51735">
    <property type="entry name" value="NAD(P)-binding Rossmann-fold domains"/>
    <property type="match status" value="1"/>
</dbReference>
<name>A0ABR3AA57_9AGAR</name>
<dbReference type="PANTHER" id="PTHR43205">
    <property type="entry name" value="PROSTAGLANDIN REDUCTASE"/>
    <property type="match status" value="1"/>
</dbReference>
<dbReference type="Proteomes" id="UP001437256">
    <property type="component" value="Unassembled WGS sequence"/>
</dbReference>
<dbReference type="InterPro" id="IPR020843">
    <property type="entry name" value="ER"/>
</dbReference>
<evidence type="ECO:0000313" key="4">
    <source>
        <dbReference type="Proteomes" id="UP001437256"/>
    </source>
</evidence>
<keyword evidence="1" id="KW-0560">Oxidoreductase</keyword>
<dbReference type="EMBL" id="JBBXMP010000008">
    <property type="protein sequence ID" value="KAL0070244.1"/>
    <property type="molecule type" value="Genomic_DNA"/>
</dbReference>
<dbReference type="Gene3D" id="3.90.180.10">
    <property type="entry name" value="Medium-chain alcohol dehydrogenases, catalytic domain"/>
    <property type="match status" value="1"/>
</dbReference>
<sequence>MAPVRNGRVIFKEIPTGYPEPGKHTVYEDSNTIDLDNVPLNGNVLVKSLVLSVDPYLRSKMRDPKEPSYQEAFTLGEPLYTLGIGKVVRSENKDYKPGDYVHGLMNFEEYTIPKHILMKVTKEAGLLWPVYIGAAGMPGQTAYYAWKEYSQAKKGEVAFVSGGAGPVGQMVIQLAKLDGMKVIASAGSEDKVRECKEAGADIAFNYKDVSTEEVLKKEGPLNVYWDNVGGPTLDAALGATATHARVIVCGMISEYNNKNGTNLKNLWTVFGRSLHIHGFLVFDLAPKWQEDFYKVVPQKIASGELKHREDITKGLENVGQALVDVQRGNNFGKKVILVADD</sequence>
<gene>
    <name evidence="3" type="ORF">AAF712_002736</name>
</gene>
<dbReference type="CDD" id="cd05288">
    <property type="entry name" value="PGDH"/>
    <property type="match status" value="1"/>
</dbReference>
<dbReference type="SUPFAM" id="SSF50129">
    <property type="entry name" value="GroES-like"/>
    <property type="match status" value="1"/>
</dbReference>
<organism evidence="3 4">
    <name type="scientific">Marasmius tenuissimus</name>
    <dbReference type="NCBI Taxonomy" id="585030"/>
    <lineage>
        <taxon>Eukaryota</taxon>
        <taxon>Fungi</taxon>
        <taxon>Dikarya</taxon>
        <taxon>Basidiomycota</taxon>
        <taxon>Agaricomycotina</taxon>
        <taxon>Agaricomycetes</taxon>
        <taxon>Agaricomycetidae</taxon>
        <taxon>Agaricales</taxon>
        <taxon>Marasmiineae</taxon>
        <taxon>Marasmiaceae</taxon>
        <taxon>Marasmius</taxon>
    </lineage>
</organism>
<dbReference type="PANTHER" id="PTHR43205:SF7">
    <property type="entry name" value="PROSTAGLANDIN REDUCTASE 1"/>
    <property type="match status" value="1"/>
</dbReference>
<evidence type="ECO:0000313" key="3">
    <source>
        <dbReference type="EMBL" id="KAL0070244.1"/>
    </source>
</evidence>
<dbReference type="InterPro" id="IPR036291">
    <property type="entry name" value="NAD(P)-bd_dom_sf"/>
</dbReference>
<dbReference type="InterPro" id="IPR011032">
    <property type="entry name" value="GroES-like_sf"/>
</dbReference>
<keyword evidence="4" id="KW-1185">Reference proteome</keyword>